<comment type="caution">
    <text evidence="1">The sequence shown here is derived from an EMBL/GenBank/DDBJ whole genome shotgun (WGS) entry which is preliminary data.</text>
</comment>
<dbReference type="Proteomes" id="UP000663824">
    <property type="component" value="Unassembled WGS sequence"/>
</dbReference>
<dbReference type="EMBL" id="CAJNRE010002854">
    <property type="protein sequence ID" value="CAF1995062.1"/>
    <property type="molecule type" value="Genomic_DNA"/>
</dbReference>
<evidence type="ECO:0000313" key="2">
    <source>
        <dbReference type="Proteomes" id="UP000663824"/>
    </source>
</evidence>
<accession>A0A816MWV1</accession>
<sequence>MEVFLGISFTKFSVYLSLDWSIGDESDFYLLYEEFNFLSNAQNRSFENFYENYLKNEINQYAIGPIETCEQFICSELRTAHVFLQAAIFMHARQLSLDPVIRYVVRRDFISCCTIKARPTTRTGVQAI</sequence>
<name>A0A816MWV1_9BILA</name>
<dbReference type="Gene3D" id="1.10.3500.10">
    <property type="entry name" value="Tex N-terminal region-like"/>
    <property type="match status" value="1"/>
</dbReference>
<organism evidence="1 2">
    <name type="scientific">Rotaria magnacalcarata</name>
    <dbReference type="NCBI Taxonomy" id="392030"/>
    <lineage>
        <taxon>Eukaryota</taxon>
        <taxon>Metazoa</taxon>
        <taxon>Spiralia</taxon>
        <taxon>Gnathifera</taxon>
        <taxon>Rotifera</taxon>
        <taxon>Eurotatoria</taxon>
        <taxon>Bdelloidea</taxon>
        <taxon>Philodinida</taxon>
        <taxon>Philodinidae</taxon>
        <taxon>Rotaria</taxon>
    </lineage>
</organism>
<dbReference type="InterPro" id="IPR023323">
    <property type="entry name" value="Tex-like_dom_sf"/>
</dbReference>
<proteinExistence type="predicted"/>
<protein>
    <submittedName>
        <fullName evidence="1">Uncharacterized protein</fullName>
    </submittedName>
</protein>
<evidence type="ECO:0000313" key="1">
    <source>
        <dbReference type="EMBL" id="CAF1995062.1"/>
    </source>
</evidence>
<reference evidence="1" key="1">
    <citation type="submission" date="2021-02" db="EMBL/GenBank/DDBJ databases">
        <authorList>
            <person name="Nowell W R."/>
        </authorList>
    </citation>
    <scope>NUCLEOTIDE SEQUENCE</scope>
</reference>
<dbReference type="AlphaFoldDB" id="A0A816MWV1"/>
<gene>
    <name evidence="1" type="ORF">MBJ925_LOCUS7973</name>
</gene>